<evidence type="ECO:0000313" key="3">
    <source>
        <dbReference type="Proteomes" id="UP001456524"/>
    </source>
</evidence>
<feature type="compositionally biased region" description="Polar residues" evidence="1">
    <location>
        <begin position="162"/>
        <end position="173"/>
    </location>
</feature>
<dbReference type="EMBL" id="JBBWUH010000001">
    <property type="protein sequence ID" value="KAK8177237.1"/>
    <property type="molecule type" value="Genomic_DNA"/>
</dbReference>
<evidence type="ECO:0008006" key="4">
    <source>
        <dbReference type="Google" id="ProtNLM"/>
    </source>
</evidence>
<evidence type="ECO:0000313" key="2">
    <source>
        <dbReference type="EMBL" id="KAK8177237.1"/>
    </source>
</evidence>
<name>A0ABR1Y6G2_9PEZI</name>
<organism evidence="2 3">
    <name type="scientific">Phyllosticta citrichinensis</name>
    <dbReference type="NCBI Taxonomy" id="1130410"/>
    <lineage>
        <taxon>Eukaryota</taxon>
        <taxon>Fungi</taxon>
        <taxon>Dikarya</taxon>
        <taxon>Ascomycota</taxon>
        <taxon>Pezizomycotina</taxon>
        <taxon>Dothideomycetes</taxon>
        <taxon>Dothideomycetes incertae sedis</taxon>
        <taxon>Botryosphaeriales</taxon>
        <taxon>Phyllostictaceae</taxon>
        <taxon>Phyllosticta</taxon>
    </lineage>
</organism>
<feature type="region of interest" description="Disordered" evidence="1">
    <location>
        <begin position="154"/>
        <end position="264"/>
    </location>
</feature>
<reference evidence="2 3" key="1">
    <citation type="journal article" date="2022" name="G3 (Bethesda)">
        <title>Enemy or ally: a genomic approach to elucidate the lifestyle of Phyllosticta citrichinaensis.</title>
        <authorList>
            <person name="Buijs V.A."/>
            <person name="Groenewald J.Z."/>
            <person name="Haridas S."/>
            <person name="LaButti K.M."/>
            <person name="Lipzen A."/>
            <person name="Martin F.M."/>
            <person name="Barry K."/>
            <person name="Grigoriev I.V."/>
            <person name="Crous P.W."/>
            <person name="Seidl M.F."/>
        </authorList>
    </citation>
    <scope>NUCLEOTIDE SEQUENCE [LARGE SCALE GENOMIC DNA]</scope>
    <source>
        <strain evidence="2 3">CBS 129764</strain>
    </source>
</reference>
<proteinExistence type="predicted"/>
<gene>
    <name evidence="2" type="ORF">IWX90DRAFT_12124</name>
</gene>
<sequence length="374" mass="40078">MPRPRIPHGNRPRVPAGSGTSRNQTSGALLHHRSSSSSRLAKDTFCDSPEHNVGALSHSPHLSTHPTTNPPPKRCPAASPSFSQHFSSNHVSEEDTRRRGSKHTSIPMAPPVASFYAPTGSGKPPASQSLLGQSYKPPSNEKFAKLPAVTMVRASPGMGNQGEVTNGPKTQSEPAAHPFSVTKPTQDNHAGKSLLGQSYQAPSKEKFATVPAVKMVRSEPQKQNADLHGRPEPSGVKLKDKEKENSPIVSSKTDDLAPPAGGAEQKAVVSNGEEGLARFSDDSGRRVCLANVPPGTSKTDVRDMLVSQASAKVSLEDITVYSFQGSRPSYALVEAENEQEAGRIAIWIDRECLFGWPISARVVRTMTKGRRPPD</sequence>
<accession>A0ABR1Y6G2</accession>
<feature type="compositionally biased region" description="Basic and acidic residues" evidence="1">
    <location>
        <begin position="216"/>
        <end position="245"/>
    </location>
</feature>
<comment type="caution">
    <text evidence="2">The sequence shown here is derived from an EMBL/GenBank/DDBJ whole genome shotgun (WGS) entry which is preliminary data.</text>
</comment>
<feature type="region of interest" description="Disordered" evidence="1">
    <location>
        <begin position="1"/>
        <end position="141"/>
    </location>
</feature>
<protein>
    <recommendedName>
        <fullName evidence="4">RRM domain-containing protein</fullName>
    </recommendedName>
</protein>
<dbReference type="Proteomes" id="UP001456524">
    <property type="component" value="Unassembled WGS sequence"/>
</dbReference>
<feature type="compositionally biased region" description="Basic residues" evidence="1">
    <location>
        <begin position="1"/>
        <end position="11"/>
    </location>
</feature>
<feature type="compositionally biased region" description="Polar residues" evidence="1">
    <location>
        <begin position="18"/>
        <end position="27"/>
    </location>
</feature>
<feature type="compositionally biased region" description="Basic and acidic residues" evidence="1">
    <location>
        <begin position="40"/>
        <end position="50"/>
    </location>
</feature>
<evidence type="ECO:0000256" key="1">
    <source>
        <dbReference type="SAM" id="MobiDB-lite"/>
    </source>
</evidence>
<keyword evidence="3" id="KW-1185">Reference proteome</keyword>
<feature type="compositionally biased region" description="Polar residues" evidence="1">
    <location>
        <begin position="80"/>
        <end position="90"/>
    </location>
</feature>